<evidence type="ECO:0000313" key="2">
    <source>
        <dbReference type="Proteomes" id="UP000236291"/>
    </source>
</evidence>
<dbReference type="Proteomes" id="UP000236291">
    <property type="component" value="Unassembled WGS sequence"/>
</dbReference>
<protein>
    <submittedName>
        <fullName evidence="1">Uncharacterized protein</fullName>
    </submittedName>
</protein>
<dbReference type="EMBL" id="ASHM01131199">
    <property type="protein sequence ID" value="PNX59257.1"/>
    <property type="molecule type" value="Genomic_DNA"/>
</dbReference>
<dbReference type="AlphaFoldDB" id="A0A2K3JYY8"/>
<gene>
    <name evidence="1" type="ORF">L195_g059599</name>
</gene>
<sequence length="61" mass="7495">LEMTEMCFSLQFVFNWVLEFPFQPSIHVSVRQRDDIDERVREISEREDEIDRERDEAAEFE</sequence>
<organism evidence="1 2">
    <name type="scientific">Trifolium pratense</name>
    <name type="common">Red clover</name>
    <dbReference type="NCBI Taxonomy" id="57577"/>
    <lineage>
        <taxon>Eukaryota</taxon>
        <taxon>Viridiplantae</taxon>
        <taxon>Streptophyta</taxon>
        <taxon>Embryophyta</taxon>
        <taxon>Tracheophyta</taxon>
        <taxon>Spermatophyta</taxon>
        <taxon>Magnoliopsida</taxon>
        <taxon>eudicotyledons</taxon>
        <taxon>Gunneridae</taxon>
        <taxon>Pentapetalae</taxon>
        <taxon>rosids</taxon>
        <taxon>fabids</taxon>
        <taxon>Fabales</taxon>
        <taxon>Fabaceae</taxon>
        <taxon>Papilionoideae</taxon>
        <taxon>50 kb inversion clade</taxon>
        <taxon>NPAAA clade</taxon>
        <taxon>Hologalegina</taxon>
        <taxon>IRL clade</taxon>
        <taxon>Trifolieae</taxon>
        <taxon>Trifolium</taxon>
    </lineage>
</organism>
<feature type="non-terminal residue" evidence="1">
    <location>
        <position position="1"/>
    </location>
</feature>
<accession>A0A2K3JYY8</accession>
<reference evidence="1 2" key="2">
    <citation type="journal article" date="2017" name="Front. Plant Sci.">
        <title>Gene Classification and Mining of Molecular Markers Useful in Red Clover (Trifolium pratense) Breeding.</title>
        <authorList>
            <person name="Istvanek J."/>
            <person name="Dluhosova J."/>
            <person name="Dluhos P."/>
            <person name="Patkova L."/>
            <person name="Nedelnik J."/>
            <person name="Repkova J."/>
        </authorList>
    </citation>
    <scope>NUCLEOTIDE SEQUENCE [LARGE SCALE GENOMIC DNA]</scope>
    <source>
        <strain evidence="2">cv. Tatra</strain>
        <tissue evidence="1">Young leaves</tissue>
    </source>
</reference>
<name>A0A2K3JYY8_TRIPR</name>
<comment type="caution">
    <text evidence="1">The sequence shown here is derived from an EMBL/GenBank/DDBJ whole genome shotgun (WGS) entry which is preliminary data.</text>
</comment>
<proteinExistence type="predicted"/>
<evidence type="ECO:0000313" key="1">
    <source>
        <dbReference type="EMBL" id="PNX59257.1"/>
    </source>
</evidence>
<reference evidence="1 2" key="1">
    <citation type="journal article" date="2014" name="Am. J. Bot.">
        <title>Genome assembly and annotation for red clover (Trifolium pratense; Fabaceae).</title>
        <authorList>
            <person name="Istvanek J."/>
            <person name="Jaros M."/>
            <person name="Krenek A."/>
            <person name="Repkova J."/>
        </authorList>
    </citation>
    <scope>NUCLEOTIDE SEQUENCE [LARGE SCALE GENOMIC DNA]</scope>
    <source>
        <strain evidence="2">cv. Tatra</strain>
        <tissue evidence="1">Young leaves</tissue>
    </source>
</reference>